<dbReference type="EMBL" id="CACRTM010000009">
    <property type="protein sequence ID" value="VYT60447.1"/>
    <property type="molecule type" value="Genomic_DNA"/>
</dbReference>
<dbReference type="InterPro" id="IPR043128">
    <property type="entry name" value="Rev_trsase/Diguanyl_cyclase"/>
</dbReference>
<dbReference type="PROSITE" id="PS50883">
    <property type="entry name" value="EAL"/>
    <property type="match status" value="1"/>
</dbReference>
<dbReference type="FunFam" id="3.30.70.270:FF:000027">
    <property type="entry name" value="RNase E specificity factor CsrD"/>
    <property type="match status" value="1"/>
</dbReference>
<proteinExistence type="predicted"/>
<dbReference type="InterPro" id="IPR000160">
    <property type="entry name" value="GGDEF_dom"/>
</dbReference>
<dbReference type="SMART" id="SM00267">
    <property type="entry name" value="GGDEF"/>
    <property type="match status" value="1"/>
</dbReference>
<dbReference type="InterPro" id="IPR033423">
    <property type="entry name" value="GAPES4"/>
</dbReference>
<evidence type="ECO:0000256" key="1">
    <source>
        <dbReference type="SAM" id="Phobius"/>
    </source>
</evidence>
<dbReference type="PROSITE" id="PS50887">
    <property type="entry name" value="GGDEF"/>
    <property type="match status" value="1"/>
</dbReference>
<dbReference type="Gene3D" id="3.30.70.270">
    <property type="match status" value="1"/>
</dbReference>
<dbReference type="InterPro" id="IPR035919">
    <property type="entry name" value="EAL_sf"/>
</dbReference>
<dbReference type="PANTHER" id="PTHR33121">
    <property type="entry name" value="CYCLIC DI-GMP PHOSPHODIESTERASE PDEF"/>
    <property type="match status" value="1"/>
</dbReference>
<dbReference type="AlphaFoldDB" id="A0A6N2Y2V9"/>
<dbReference type="SUPFAM" id="SSF55073">
    <property type="entry name" value="Nucleotide cyclase"/>
    <property type="match status" value="1"/>
</dbReference>
<dbReference type="NCBIfam" id="NF008281">
    <property type="entry name" value="PRK11059.1"/>
    <property type="match status" value="1"/>
</dbReference>
<keyword evidence="1" id="KW-0472">Membrane</keyword>
<dbReference type="Pfam" id="PF17157">
    <property type="entry name" value="GAPES4"/>
    <property type="match status" value="1"/>
</dbReference>
<dbReference type="Gene3D" id="3.20.20.450">
    <property type="entry name" value="EAL domain"/>
    <property type="match status" value="1"/>
</dbReference>
<feature type="transmembrane region" description="Helical" evidence="1">
    <location>
        <begin position="21"/>
        <end position="45"/>
    </location>
</feature>
<evidence type="ECO:0000313" key="4">
    <source>
        <dbReference type="EMBL" id="VYT60447.1"/>
    </source>
</evidence>
<keyword evidence="1" id="KW-0812">Transmembrane</keyword>
<feature type="domain" description="GGDEF" evidence="3">
    <location>
        <begin position="268"/>
        <end position="401"/>
    </location>
</feature>
<dbReference type="Pfam" id="PF00990">
    <property type="entry name" value="GGDEF"/>
    <property type="match status" value="1"/>
</dbReference>
<organism evidence="4">
    <name type="scientific">Klebsiella oxytoca</name>
    <dbReference type="NCBI Taxonomy" id="571"/>
    <lineage>
        <taxon>Bacteria</taxon>
        <taxon>Pseudomonadati</taxon>
        <taxon>Pseudomonadota</taxon>
        <taxon>Gammaproteobacteria</taxon>
        <taxon>Enterobacterales</taxon>
        <taxon>Enterobacteriaceae</taxon>
        <taxon>Klebsiella/Raoultella group</taxon>
        <taxon>Klebsiella</taxon>
    </lineage>
</organism>
<dbReference type="InterPro" id="IPR029787">
    <property type="entry name" value="Nucleotide_cyclase"/>
</dbReference>
<dbReference type="Pfam" id="PF00563">
    <property type="entry name" value="EAL"/>
    <property type="match status" value="1"/>
</dbReference>
<dbReference type="InterPro" id="IPR050706">
    <property type="entry name" value="Cyclic-di-GMP_PDE-like"/>
</dbReference>
<dbReference type="InterPro" id="IPR001633">
    <property type="entry name" value="EAL_dom"/>
</dbReference>
<sequence length="660" mass="74921">MFIGHSFTRGVNTGMRLTTKFSAFVTLLTSLTIFVTLIGASLSFYNGIQIKMTNRVQAVATMLDNRLVSISFDQLEPQMDELMTPVEVVHVDFQLNGKSVYSHSRNDNYRPLGSSNQFRSITVPSLKHPGMVIHLVYLDPMANYFRSLHVTAPLSIAIGFMVLIIFFSVRWIRRQLAGQELLELRSVRILNGERGPQVRGSVHEWPVNTSSALDTLLSELQFASDQRSRMDTLIRSYVAQDSKTGLSNRLFFDNQLSTLLEDQEKVGSYGIVMMIRLPDFDLLRDNWGRTATEEHYFTLINMLSTFIMRYPGALLARYHRSDFAVLLPHRTLKEADSIAGLLLKAMDALPPTRILDRDDMMHIGICAFRSGQTAAQVMEHAEAATRNAVLQGSNSWAVYDDSLPEKGRGNVRWRTLIEQMLSRGGPRLYQKPAVTRDGRVHHRELMCRLYDGKEEVIAAEYMPMVLQFGLAEEYDRLQITRLLPFLGFWPEENLALQVTVESLIRPRFQRWLRDTLMQCEKSQRRRIIFELAEADVCQYIGRLQPVMRLVNALGVRVAVVQAGLTLVGTSWIKQLDVEVIKLHSGLSRNIEKRSENQLLVQSLVEACKGMPVQVFATGVLSRSEWQVLSQCGVTGGQGEFFAASQPLDTNVKKYSQRYSV</sequence>
<evidence type="ECO:0000259" key="3">
    <source>
        <dbReference type="PROSITE" id="PS50887"/>
    </source>
</evidence>
<dbReference type="SUPFAM" id="SSF141868">
    <property type="entry name" value="EAL domain-like"/>
    <property type="match status" value="1"/>
</dbReference>
<accession>A0A6N2Y2V9</accession>
<protein>
    <submittedName>
        <fullName evidence="4">RNase E specificity factor CsrD</fullName>
    </submittedName>
</protein>
<feature type="domain" description="EAL" evidence="2">
    <location>
        <begin position="410"/>
        <end position="658"/>
    </location>
</feature>
<dbReference type="CDD" id="cd01948">
    <property type="entry name" value="EAL"/>
    <property type="match status" value="1"/>
</dbReference>
<feature type="transmembrane region" description="Helical" evidence="1">
    <location>
        <begin position="150"/>
        <end position="172"/>
    </location>
</feature>
<keyword evidence="1" id="KW-1133">Transmembrane helix</keyword>
<reference evidence="4" key="1">
    <citation type="submission" date="2019-11" db="EMBL/GenBank/DDBJ databases">
        <authorList>
            <person name="Feng L."/>
        </authorList>
    </citation>
    <scope>NUCLEOTIDE SEQUENCE</scope>
    <source>
        <strain evidence="4">KOxytocaLFYP65</strain>
    </source>
</reference>
<dbReference type="PANTHER" id="PTHR33121:SF32">
    <property type="entry name" value="RNASE E SPECIFICITY FACTOR CSRD"/>
    <property type="match status" value="1"/>
</dbReference>
<gene>
    <name evidence="4" type="primary">csrD</name>
    <name evidence="4" type="ORF">KOLFYP65_02691</name>
</gene>
<dbReference type="SMART" id="SM00052">
    <property type="entry name" value="EAL"/>
    <property type="match status" value="1"/>
</dbReference>
<evidence type="ECO:0000259" key="2">
    <source>
        <dbReference type="PROSITE" id="PS50883"/>
    </source>
</evidence>
<name>A0A6N2Y2V9_KLEOX</name>
<dbReference type="GO" id="GO:0071111">
    <property type="term" value="F:cyclic-guanylate-specific phosphodiesterase activity"/>
    <property type="evidence" value="ECO:0007669"/>
    <property type="project" value="InterPro"/>
</dbReference>